<dbReference type="GO" id="GO:0006886">
    <property type="term" value="P:intracellular protein transport"/>
    <property type="evidence" value="ECO:0007669"/>
    <property type="project" value="InterPro"/>
</dbReference>
<name>A0A0A1WSF0_ZEUCU</name>
<comment type="subcellular location">
    <subcellularLocation>
        <location evidence="1">Mitochondrion outer membrane</location>
        <topology evidence="1">Single-pass membrane protein</topology>
    </subcellularLocation>
</comment>
<dbReference type="PANTHER" id="PTHR12430:SF0">
    <property type="entry name" value="TRANSLOCASE OF OUTER MITOCHONDRIAL MEMBRANE 20"/>
    <property type="match status" value="1"/>
</dbReference>
<keyword evidence="11" id="KW-0675">Receptor</keyword>
<reference evidence="11" key="2">
    <citation type="journal article" date="2015" name="Gigascience">
        <title>Reconstructing a comprehensive transcriptome assembly of a white-pupal translocated strain of the pest fruit fly Bactrocera cucurbitae.</title>
        <authorList>
            <person name="Sim S.B."/>
            <person name="Calla B."/>
            <person name="Hall B."/>
            <person name="DeRego T."/>
            <person name="Geib S.M."/>
        </authorList>
    </citation>
    <scope>NUCLEOTIDE SEQUENCE</scope>
</reference>
<evidence type="ECO:0000256" key="2">
    <source>
        <dbReference type="ARBA" id="ARBA00005792"/>
    </source>
</evidence>
<evidence type="ECO:0000256" key="7">
    <source>
        <dbReference type="ARBA" id="ARBA00022989"/>
    </source>
</evidence>
<dbReference type="PANTHER" id="PTHR12430">
    <property type="entry name" value="MITOCHONDRIAL IMPORT RECEPTOR SUBUNIT TOM20"/>
    <property type="match status" value="1"/>
</dbReference>
<dbReference type="GO" id="GO:0006605">
    <property type="term" value="P:protein targeting"/>
    <property type="evidence" value="ECO:0007669"/>
    <property type="project" value="InterPro"/>
</dbReference>
<keyword evidence="9 10" id="KW-0472">Membrane</keyword>
<keyword evidence="7 10" id="KW-1133">Transmembrane helix</keyword>
<evidence type="ECO:0000256" key="3">
    <source>
        <dbReference type="ARBA" id="ARBA00022448"/>
    </source>
</evidence>
<evidence type="ECO:0000256" key="6">
    <source>
        <dbReference type="ARBA" id="ARBA00022927"/>
    </source>
</evidence>
<dbReference type="Pfam" id="PF02064">
    <property type="entry name" value="MAS20"/>
    <property type="match status" value="1"/>
</dbReference>
<dbReference type="PRINTS" id="PR01989">
    <property type="entry name" value="EUOM20RECPTR"/>
</dbReference>
<dbReference type="Gene3D" id="1.20.960.10">
    <property type="entry name" value="Mitochondrial outer membrane translocase complex, subunit Tom20 domain"/>
    <property type="match status" value="1"/>
</dbReference>
<dbReference type="InterPro" id="IPR002056">
    <property type="entry name" value="MAS20"/>
</dbReference>
<keyword evidence="6" id="KW-0653">Protein transport</keyword>
<dbReference type="GO" id="GO:0005742">
    <property type="term" value="C:mitochondrial outer membrane translocase complex"/>
    <property type="evidence" value="ECO:0007669"/>
    <property type="project" value="InterPro"/>
</dbReference>
<feature type="transmembrane region" description="Helical" evidence="10">
    <location>
        <begin position="6"/>
        <end position="26"/>
    </location>
</feature>
<keyword evidence="8" id="KW-0496">Mitochondrion</keyword>
<gene>
    <name evidence="11" type="primary">tomm20b</name>
    <name evidence="11" type="ORF">g.3251</name>
</gene>
<keyword evidence="3" id="KW-0813">Transport</keyword>
<dbReference type="InterPro" id="IPR022422">
    <property type="entry name" value="MAS20_rcpt_metazoan"/>
</dbReference>
<dbReference type="SUPFAM" id="SSF47157">
    <property type="entry name" value="Mitochondrial import receptor subunit Tom20"/>
    <property type="match status" value="1"/>
</dbReference>
<evidence type="ECO:0000256" key="10">
    <source>
        <dbReference type="SAM" id="Phobius"/>
    </source>
</evidence>
<evidence type="ECO:0000256" key="4">
    <source>
        <dbReference type="ARBA" id="ARBA00022692"/>
    </source>
</evidence>
<reference evidence="11" key="1">
    <citation type="submission" date="2014-11" db="EMBL/GenBank/DDBJ databases">
        <authorList>
            <person name="Geib S."/>
        </authorList>
    </citation>
    <scope>NUCLEOTIDE SEQUENCE</scope>
</reference>
<evidence type="ECO:0000256" key="8">
    <source>
        <dbReference type="ARBA" id="ARBA00023128"/>
    </source>
</evidence>
<dbReference type="AlphaFoldDB" id="A0A0A1WSF0"/>
<dbReference type="InterPro" id="IPR023392">
    <property type="entry name" value="Tom20_dom_sf"/>
</dbReference>
<proteinExistence type="inferred from homology"/>
<dbReference type="SMR" id="A0A0A1WSF0"/>
<comment type="similarity">
    <text evidence="2">Belongs to the Tom20 family.</text>
</comment>
<dbReference type="GO" id="GO:0008320">
    <property type="term" value="F:protein transmembrane transporter activity"/>
    <property type="evidence" value="ECO:0007669"/>
    <property type="project" value="TreeGrafter"/>
</dbReference>
<dbReference type="GO" id="GO:0016031">
    <property type="term" value="P:tRNA import into mitochondrion"/>
    <property type="evidence" value="ECO:0007669"/>
    <property type="project" value="TreeGrafter"/>
</dbReference>
<evidence type="ECO:0000256" key="1">
    <source>
        <dbReference type="ARBA" id="ARBA00004572"/>
    </source>
</evidence>
<dbReference type="OrthoDB" id="2154253at2759"/>
<dbReference type="PRINTS" id="PR00351">
    <property type="entry name" value="OM20RECEPTOR"/>
</dbReference>
<dbReference type="GO" id="GO:0030150">
    <property type="term" value="P:protein import into mitochondrial matrix"/>
    <property type="evidence" value="ECO:0007669"/>
    <property type="project" value="TreeGrafter"/>
</dbReference>
<sequence length="172" mass="19115">MNTLNKTTVGIAAGVAGTLFLGYCIYFDRKRRADPEYKLKVHERRRRNRKHQNAARNASLNDYEALQRYFAQEINMGETLIGQGEFENGVAHFVNALGVCEQPTRILGFFQATLSPQVFAMLIIKLQEFSNRANAETNGVPKVGSANSIDSDGKPVCFVDGTPSTILIDDLE</sequence>
<keyword evidence="5" id="KW-1000">Mitochondrion outer membrane</keyword>
<dbReference type="GO" id="GO:0030943">
    <property type="term" value="F:mitochondrion targeting sequence binding"/>
    <property type="evidence" value="ECO:0007669"/>
    <property type="project" value="TreeGrafter"/>
</dbReference>
<accession>A0A0A1WSF0</accession>
<evidence type="ECO:0000313" key="11">
    <source>
        <dbReference type="EMBL" id="JAD01323.1"/>
    </source>
</evidence>
<protein>
    <submittedName>
        <fullName evidence="11">Mitochondrial import receptor subunit TOM20 homolog B</fullName>
    </submittedName>
</protein>
<evidence type="ECO:0000256" key="5">
    <source>
        <dbReference type="ARBA" id="ARBA00022787"/>
    </source>
</evidence>
<evidence type="ECO:0000256" key="9">
    <source>
        <dbReference type="ARBA" id="ARBA00023136"/>
    </source>
</evidence>
<organism evidence="11">
    <name type="scientific">Zeugodacus cucurbitae</name>
    <name type="common">Melon fruit fly</name>
    <name type="synonym">Bactrocera cucurbitae</name>
    <dbReference type="NCBI Taxonomy" id="28588"/>
    <lineage>
        <taxon>Eukaryota</taxon>
        <taxon>Metazoa</taxon>
        <taxon>Ecdysozoa</taxon>
        <taxon>Arthropoda</taxon>
        <taxon>Hexapoda</taxon>
        <taxon>Insecta</taxon>
        <taxon>Pterygota</taxon>
        <taxon>Neoptera</taxon>
        <taxon>Endopterygota</taxon>
        <taxon>Diptera</taxon>
        <taxon>Brachycera</taxon>
        <taxon>Muscomorpha</taxon>
        <taxon>Tephritoidea</taxon>
        <taxon>Tephritidae</taxon>
        <taxon>Zeugodacus</taxon>
        <taxon>Zeugodacus</taxon>
    </lineage>
</organism>
<dbReference type="EMBL" id="GBXI01012969">
    <property type="protein sequence ID" value="JAD01323.1"/>
    <property type="molecule type" value="Transcribed_RNA"/>
</dbReference>
<keyword evidence="4 10" id="KW-0812">Transmembrane</keyword>